<dbReference type="EMBL" id="CP022752">
    <property type="protein sequence ID" value="ASU77507.1"/>
    <property type="molecule type" value="Genomic_DNA"/>
</dbReference>
<organism evidence="1 2">
    <name type="scientific">Actinopolyspora erythraea</name>
    <dbReference type="NCBI Taxonomy" id="414996"/>
    <lineage>
        <taxon>Bacteria</taxon>
        <taxon>Bacillati</taxon>
        <taxon>Actinomycetota</taxon>
        <taxon>Actinomycetes</taxon>
        <taxon>Actinopolysporales</taxon>
        <taxon>Actinopolysporaceae</taxon>
        <taxon>Actinopolyspora</taxon>
    </lineage>
</organism>
<gene>
    <name evidence="1" type="ORF">CDG81_03370</name>
</gene>
<evidence type="ECO:0008006" key="3">
    <source>
        <dbReference type="Google" id="ProtNLM"/>
    </source>
</evidence>
<reference evidence="1 2" key="1">
    <citation type="submission" date="2017-08" db="EMBL/GenBank/DDBJ databases">
        <title>The complete genome sequence of moderately halophilic actinomycete Actinopolyspora erythraea YIM 90600, the producer of novel erythromycin, novel actinopolysporins A-C and tubercidin.</title>
        <authorList>
            <person name="Yin M."/>
            <person name="Tang S."/>
        </authorList>
    </citation>
    <scope>NUCLEOTIDE SEQUENCE [LARGE SCALE GENOMIC DNA]</scope>
    <source>
        <strain evidence="1 2">YIM 90600</strain>
    </source>
</reference>
<dbReference type="AlphaFoldDB" id="A0A223RNW9"/>
<evidence type="ECO:0000313" key="1">
    <source>
        <dbReference type="EMBL" id="ASU77507.1"/>
    </source>
</evidence>
<accession>A0A223RNW9</accession>
<evidence type="ECO:0000313" key="2">
    <source>
        <dbReference type="Proteomes" id="UP000215043"/>
    </source>
</evidence>
<dbReference type="KEGG" id="aey:CDG81_03370"/>
<dbReference type="Proteomes" id="UP000215043">
    <property type="component" value="Chromosome"/>
</dbReference>
<sequence length="62" mass="6563">MTLLRGCRFSSTWLNGGVAPTTVAKWAGHSVAVLLDVYAACLDGEEIRARAQVESALGGQRT</sequence>
<proteinExistence type="predicted"/>
<name>A0A223RNW9_9ACTN</name>
<protein>
    <recommendedName>
        <fullName evidence="3">Integrase</fullName>
    </recommendedName>
</protein>